<dbReference type="Proteomes" id="UP000247150">
    <property type="component" value="Unassembled WGS sequence"/>
</dbReference>
<dbReference type="InterPro" id="IPR000524">
    <property type="entry name" value="Tscrpt_reg_HTH_GntR"/>
</dbReference>
<dbReference type="SUPFAM" id="SSF46785">
    <property type="entry name" value="Winged helix' DNA-binding domain"/>
    <property type="match status" value="1"/>
</dbReference>
<gene>
    <name evidence="5" type="ORF">DFO73_12443</name>
</gene>
<dbReference type="RefSeq" id="WP_258309894.1">
    <property type="nucleotide sequence ID" value="NZ_QGTW01000024.1"/>
</dbReference>
<proteinExistence type="predicted"/>
<dbReference type="InterPro" id="IPR011663">
    <property type="entry name" value="UTRA"/>
</dbReference>
<dbReference type="GO" id="GO:0003700">
    <property type="term" value="F:DNA-binding transcription factor activity"/>
    <property type="evidence" value="ECO:0007669"/>
    <property type="project" value="InterPro"/>
</dbReference>
<dbReference type="InterPro" id="IPR028978">
    <property type="entry name" value="Chorismate_lyase_/UTRA_dom_sf"/>
</dbReference>
<dbReference type="PANTHER" id="PTHR44846">
    <property type="entry name" value="MANNOSYL-D-GLYCERATE TRANSPORT/METABOLISM SYSTEM REPRESSOR MNGR-RELATED"/>
    <property type="match status" value="1"/>
</dbReference>
<dbReference type="EMBL" id="QGTW01000024">
    <property type="protein sequence ID" value="PWW17641.1"/>
    <property type="molecule type" value="Genomic_DNA"/>
</dbReference>
<feature type="domain" description="HTH gntR-type" evidence="4">
    <location>
        <begin position="11"/>
        <end position="79"/>
    </location>
</feature>
<dbReference type="GO" id="GO:0003677">
    <property type="term" value="F:DNA binding"/>
    <property type="evidence" value="ECO:0007669"/>
    <property type="project" value="UniProtKB-KW"/>
</dbReference>
<evidence type="ECO:0000256" key="3">
    <source>
        <dbReference type="ARBA" id="ARBA00023163"/>
    </source>
</evidence>
<evidence type="ECO:0000313" key="6">
    <source>
        <dbReference type="Proteomes" id="UP000247150"/>
    </source>
</evidence>
<dbReference type="AlphaFoldDB" id="A0A2V2ZLB0"/>
<evidence type="ECO:0000256" key="1">
    <source>
        <dbReference type="ARBA" id="ARBA00023015"/>
    </source>
</evidence>
<accession>A0A2V2ZLB0</accession>
<comment type="caution">
    <text evidence="5">The sequence shown here is derived from an EMBL/GenBank/DDBJ whole genome shotgun (WGS) entry which is preliminary data.</text>
</comment>
<dbReference type="Pfam" id="PF07702">
    <property type="entry name" value="UTRA"/>
    <property type="match status" value="1"/>
</dbReference>
<dbReference type="InterPro" id="IPR050679">
    <property type="entry name" value="Bact_HTH_transcr_reg"/>
</dbReference>
<dbReference type="FunFam" id="1.10.10.10:FF:000079">
    <property type="entry name" value="GntR family transcriptional regulator"/>
    <property type="match status" value="1"/>
</dbReference>
<evidence type="ECO:0000313" key="5">
    <source>
        <dbReference type="EMBL" id="PWW17641.1"/>
    </source>
</evidence>
<sequence length="245" mass="28320">MNRMIRDEEDVPFYKQLKNKILDEIESGKLKHGDKLPSERELAEQFQISRMTARHTLSILEREGVVERRVGSGTFINNNKIQLDFVTFNSFTKNMLSKGLIPSTQILSIRKMEATPNLAQKLKLPLGENMIAIQRLRHVNETPISIEESFLPEKLCPRLDEIITDNDSLYEILEREYGVVLVMAKEFMQITVSDESESKLLKIRSESPCIFQEAVAFDTNEKEIEFSTSLTRSDIVKFYSELKLK</sequence>
<protein>
    <submittedName>
        <fullName evidence="5">GntR family transcriptional regulator</fullName>
    </submittedName>
</protein>
<dbReference type="InterPro" id="IPR036388">
    <property type="entry name" value="WH-like_DNA-bd_sf"/>
</dbReference>
<dbReference type="PRINTS" id="PR00035">
    <property type="entry name" value="HTHGNTR"/>
</dbReference>
<name>A0A2V2ZLB0_9BACI</name>
<evidence type="ECO:0000256" key="2">
    <source>
        <dbReference type="ARBA" id="ARBA00023125"/>
    </source>
</evidence>
<evidence type="ECO:0000259" key="4">
    <source>
        <dbReference type="PROSITE" id="PS50949"/>
    </source>
</evidence>
<dbReference type="InterPro" id="IPR036390">
    <property type="entry name" value="WH_DNA-bd_sf"/>
</dbReference>
<dbReference type="GO" id="GO:0045892">
    <property type="term" value="P:negative regulation of DNA-templated transcription"/>
    <property type="evidence" value="ECO:0007669"/>
    <property type="project" value="TreeGrafter"/>
</dbReference>
<dbReference type="PROSITE" id="PS50949">
    <property type="entry name" value="HTH_GNTR"/>
    <property type="match status" value="1"/>
</dbReference>
<keyword evidence="2" id="KW-0238">DNA-binding</keyword>
<keyword evidence="3" id="KW-0804">Transcription</keyword>
<dbReference type="CDD" id="cd07377">
    <property type="entry name" value="WHTH_GntR"/>
    <property type="match status" value="1"/>
</dbReference>
<dbReference type="Gene3D" id="1.10.10.10">
    <property type="entry name" value="Winged helix-like DNA-binding domain superfamily/Winged helix DNA-binding domain"/>
    <property type="match status" value="1"/>
</dbReference>
<dbReference type="PANTHER" id="PTHR44846:SF1">
    <property type="entry name" value="MANNOSYL-D-GLYCERATE TRANSPORT_METABOLISM SYSTEM REPRESSOR MNGR-RELATED"/>
    <property type="match status" value="1"/>
</dbReference>
<dbReference type="Gene3D" id="3.40.1410.10">
    <property type="entry name" value="Chorismate lyase-like"/>
    <property type="match status" value="1"/>
</dbReference>
<organism evidence="5 6">
    <name type="scientific">Cytobacillus oceanisediminis</name>
    <dbReference type="NCBI Taxonomy" id="665099"/>
    <lineage>
        <taxon>Bacteria</taxon>
        <taxon>Bacillati</taxon>
        <taxon>Bacillota</taxon>
        <taxon>Bacilli</taxon>
        <taxon>Bacillales</taxon>
        <taxon>Bacillaceae</taxon>
        <taxon>Cytobacillus</taxon>
    </lineage>
</organism>
<dbReference type="SMART" id="SM00866">
    <property type="entry name" value="UTRA"/>
    <property type="match status" value="1"/>
</dbReference>
<dbReference type="SUPFAM" id="SSF64288">
    <property type="entry name" value="Chorismate lyase-like"/>
    <property type="match status" value="1"/>
</dbReference>
<reference evidence="5 6" key="1">
    <citation type="submission" date="2018-05" db="EMBL/GenBank/DDBJ databases">
        <title>Freshwater and sediment microbial communities from various areas in North America, analyzing microbe dynamics in response to fracking.</title>
        <authorList>
            <person name="Lamendella R."/>
        </authorList>
    </citation>
    <scope>NUCLEOTIDE SEQUENCE [LARGE SCALE GENOMIC DNA]</scope>
    <source>
        <strain evidence="5 6">15_TX</strain>
    </source>
</reference>
<dbReference type="Pfam" id="PF00392">
    <property type="entry name" value="GntR"/>
    <property type="match status" value="1"/>
</dbReference>
<dbReference type="SMART" id="SM00345">
    <property type="entry name" value="HTH_GNTR"/>
    <property type="match status" value="1"/>
</dbReference>
<keyword evidence="1" id="KW-0805">Transcription regulation</keyword>